<feature type="domain" description="NB-ARC" evidence="7">
    <location>
        <begin position="211"/>
        <end position="372"/>
    </location>
</feature>
<name>A0AAV7E1B2_ARIFI</name>
<sequence>MEEIIISPIIESLIETLKSAAEEEIKFTWGVDTEITRLLKSFTFIQSVVVGAEEKQFASDKVKQWLLRLKNVVSDAEDVSEEFISSAAEAKVAEEVEKQEKGPESGKAKVAEEVEKQEKGAESGKAKEVKNLCPCFHHSETATGEIRENFRRLRRKVIRTEKECRRLGLIEAHKQEVLNTKPGNLRQRAFKFLALDNIVLGREEDKKKLSEEVISSKFSGKGPSVIPIVAPDGMGKTTFARLVYNSKEIDGRFKIRWWFRASPDLDEEKINGEIFMNPLELVYNGSTDAKLMVKEFVRKRRFLLVLDNVRDDNPNWRMLLKPFAGRHKHSKIIITTKSEEVASVLGTEPPFRLEGLSRQDCAKLFILKAFDSETFQRCPNLRQIGERIVDKCGGCPLAVKALGGFLSDKRDETEWQNVLESPIWNENNSSGAAFRALQICYQNFSASSKLCFRYFSLFPRDYWYLLYELLELWMAEGYTQFDQVENVFDDMVIKSFMSTDSVWKDKPRFRIHDIAQDLAEAMSGKEFVRIEEGINPIVIPQGARHSSFVCYTEWPSVNLQELCKDTNKDSLRSFLYLDVFRYKRRFWLDSRGDFGDDQLDLLLQCKFLRVLRLQDSVIERRPESIAKLKLLRFLDLSHTTHLQLPVSVCKLYNLRALDLRSVNIDKVRTDIKNLINLRFLLLRDGSIDPFPHIGNLKKLRWLPSFGVRNKAGYRISELKNMSDLIRGINIFNLQEVGSGEEAKEANMKNKPYLTDLTLKWRTGSGDRDASIDEEVLEALEPHTNLKRLVVVGYQGRCLASWVQKLESLQCLEVNSCPKLASLPELPRSVRTSKIISCPLLIERGKKQT</sequence>
<gene>
    <name evidence="11" type="ORF">H6P81_017540</name>
</gene>
<dbReference type="InterPro" id="IPR027417">
    <property type="entry name" value="P-loop_NTPase"/>
</dbReference>
<dbReference type="Gene3D" id="1.10.10.10">
    <property type="entry name" value="Winged helix-like DNA-binding domain superfamily/Winged helix DNA-binding domain"/>
    <property type="match status" value="1"/>
</dbReference>
<dbReference type="PRINTS" id="PR00364">
    <property type="entry name" value="DISEASERSIST"/>
</dbReference>
<feature type="domain" description="Disease resistance N-terminal" evidence="8">
    <location>
        <begin position="10"/>
        <end position="96"/>
    </location>
</feature>
<dbReference type="InterPro" id="IPR032675">
    <property type="entry name" value="LRR_dom_sf"/>
</dbReference>
<dbReference type="AlphaFoldDB" id="A0AAV7E1B2"/>
<dbReference type="GO" id="GO:0051707">
    <property type="term" value="P:response to other organism"/>
    <property type="evidence" value="ECO:0007669"/>
    <property type="project" value="UniProtKB-ARBA"/>
</dbReference>
<evidence type="ECO:0000259" key="8">
    <source>
        <dbReference type="Pfam" id="PF18052"/>
    </source>
</evidence>
<dbReference type="Pfam" id="PF25019">
    <property type="entry name" value="LRR_R13L1-DRL21"/>
    <property type="match status" value="1"/>
</dbReference>
<dbReference type="GO" id="GO:0006952">
    <property type="term" value="P:defense response"/>
    <property type="evidence" value="ECO:0007669"/>
    <property type="project" value="UniProtKB-KW"/>
</dbReference>
<feature type="region of interest" description="Disordered" evidence="6">
    <location>
        <begin position="94"/>
        <end position="123"/>
    </location>
</feature>
<dbReference type="Pfam" id="PF23559">
    <property type="entry name" value="WHD_DRP"/>
    <property type="match status" value="1"/>
</dbReference>
<accession>A0AAV7E1B2</accession>
<dbReference type="InterPro" id="IPR042197">
    <property type="entry name" value="Apaf_helical"/>
</dbReference>
<evidence type="ECO:0000313" key="12">
    <source>
        <dbReference type="Proteomes" id="UP000825729"/>
    </source>
</evidence>
<organism evidence="11 12">
    <name type="scientific">Aristolochia fimbriata</name>
    <name type="common">White veined hardy Dutchman's pipe vine</name>
    <dbReference type="NCBI Taxonomy" id="158543"/>
    <lineage>
        <taxon>Eukaryota</taxon>
        <taxon>Viridiplantae</taxon>
        <taxon>Streptophyta</taxon>
        <taxon>Embryophyta</taxon>
        <taxon>Tracheophyta</taxon>
        <taxon>Spermatophyta</taxon>
        <taxon>Magnoliopsida</taxon>
        <taxon>Magnoliidae</taxon>
        <taxon>Piperales</taxon>
        <taxon>Aristolochiaceae</taxon>
        <taxon>Aristolochia</taxon>
    </lineage>
</organism>
<dbReference type="SUPFAM" id="SSF52058">
    <property type="entry name" value="L domain-like"/>
    <property type="match status" value="1"/>
</dbReference>
<evidence type="ECO:0000259" key="10">
    <source>
        <dbReference type="Pfam" id="PF25019"/>
    </source>
</evidence>
<keyword evidence="12" id="KW-1185">Reference proteome</keyword>
<evidence type="ECO:0000256" key="6">
    <source>
        <dbReference type="SAM" id="MobiDB-lite"/>
    </source>
</evidence>
<evidence type="ECO:0000259" key="7">
    <source>
        <dbReference type="Pfam" id="PF00931"/>
    </source>
</evidence>
<dbReference type="InterPro" id="IPR056789">
    <property type="entry name" value="LRR_R13L1-DRL21"/>
</dbReference>
<evidence type="ECO:0000259" key="9">
    <source>
        <dbReference type="Pfam" id="PF23559"/>
    </source>
</evidence>
<dbReference type="Pfam" id="PF00931">
    <property type="entry name" value="NB-ARC"/>
    <property type="match status" value="1"/>
</dbReference>
<keyword evidence="5" id="KW-0067">ATP-binding</keyword>
<evidence type="ECO:0000256" key="5">
    <source>
        <dbReference type="ARBA" id="ARBA00022840"/>
    </source>
</evidence>
<feature type="domain" description="R13L1/DRL21-like LRR repeat region" evidence="10">
    <location>
        <begin position="715"/>
        <end position="826"/>
    </location>
</feature>
<keyword evidence="3" id="KW-0547">Nucleotide-binding</keyword>
<dbReference type="Gene3D" id="1.10.8.430">
    <property type="entry name" value="Helical domain of apoptotic protease-activating factors"/>
    <property type="match status" value="1"/>
</dbReference>
<dbReference type="InterPro" id="IPR058922">
    <property type="entry name" value="WHD_DRP"/>
</dbReference>
<reference evidence="11 12" key="1">
    <citation type="submission" date="2021-07" db="EMBL/GenBank/DDBJ databases">
        <title>The Aristolochia fimbriata genome: insights into angiosperm evolution, floral development and chemical biosynthesis.</title>
        <authorList>
            <person name="Jiao Y."/>
        </authorList>
    </citation>
    <scope>NUCLEOTIDE SEQUENCE [LARGE SCALE GENOMIC DNA]</scope>
    <source>
        <strain evidence="11">IBCAS-2021</strain>
        <tissue evidence="11">Leaf</tissue>
    </source>
</reference>
<keyword evidence="2" id="KW-0677">Repeat</keyword>
<comment type="caution">
    <text evidence="11">The sequence shown here is derived from an EMBL/GenBank/DDBJ whole genome shotgun (WGS) entry which is preliminary data.</text>
</comment>
<evidence type="ECO:0000256" key="4">
    <source>
        <dbReference type="ARBA" id="ARBA00022821"/>
    </source>
</evidence>
<feature type="domain" description="Disease resistance protein winged helix" evidence="9">
    <location>
        <begin position="457"/>
        <end position="519"/>
    </location>
</feature>
<dbReference type="GO" id="GO:0005524">
    <property type="term" value="F:ATP binding"/>
    <property type="evidence" value="ECO:0007669"/>
    <property type="project" value="UniProtKB-KW"/>
</dbReference>
<dbReference type="PANTHER" id="PTHR36766:SF40">
    <property type="entry name" value="DISEASE RESISTANCE PROTEIN RGA3"/>
    <property type="match status" value="1"/>
</dbReference>
<dbReference type="PANTHER" id="PTHR36766">
    <property type="entry name" value="PLANT BROAD-SPECTRUM MILDEW RESISTANCE PROTEIN RPW8"/>
    <property type="match status" value="1"/>
</dbReference>
<evidence type="ECO:0000256" key="1">
    <source>
        <dbReference type="ARBA" id="ARBA00022614"/>
    </source>
</evidence>
<dbReference type="Gene3D" id="3.80.10.10">
    <property type="entry name" value="Ribonuclease Inhibitor"/>
    <property type="match status" value="1"/>
</dbReference>
<dbReference type="InterPro" id="IPR002182">
    <property type="entry name" value="NB-ARC"/>
</dbReference>
<dbReference type="InterPro" id="IPR041118">
    <property type="entry name" value="Rx_N"/>
</dbReference>
<keyword evidence="1" id="KW-0433">Leucine-rich repeat</keyword>
<protein>
    <submittedName>
        <fullName evidence="11">Uncharacterized protein</fullName>
    </submittedName>
</protein>
<proteinExistence type="predicted"/>
<dbReference type="InterPro" id="IPR036388">
    <property type="entry name" value="WH-like_DNA-bd_sf"/>
</dbReference>
<dbReference type="SUPFAM" id="SSF52540">
    <property type="entry name" value="P-loop containing nucleoside triphosphate hydrolases"/>
    <property type="match status" value="1"/>
</dbReference>
<dbReference type="Pfam" id="PF18052">
    <property type="entry name" value="Rx_N"/>
    <property type="match status" value="1"/>
</dbReference>
<evidence type="ECO:0000256" key="2">
    <source>
        <dbReference type="ARBA" id="ARBA00022737"/>
    </source>
</evidence>
<evidence type="ECO:0000256" key="3">
    <source>
        <dbReference type="ARBA" id="ARBA00022741"/>
    </source>
</evidence>
<dbReference type="GO" id="GO:0043531">
    <property type="term" value="F:ADP binding"/>
    <property type="evidence" value="ECO:0007669"/>
    <property type="project" value="InterPro"/>
</dbReference>
<dbReference type="Proteomes" id="UP000825729">
    <property type="component" value="Unassembled WGS sequence"/>
</dbReference>
<dbReference type="Gene3D" id="1.20.5.4130">
    <property type="match status" value="1"/>
</dbReference>
<evidence type="ECO:0000313" key="11">
    <source>
        <dbReference type="EMBL" id="KAG9441686.1"/>
    </source>
</evidence>
<dbReference type="Gene3D" id="3.40.50.300">
    <property type="entry name" value="P-loop containing nucleotide triphosphate hydrolases"/>
    <property type="match status" value="1"/>
</dbReference>
<dbReference type="EMBL" id="JAINDJ010000007">
    <property type="protein sequence ID" value="KAG9441686.1"/>
    <property type="molecule type" value="Genomic_DNA"/>
</dbReference>
<keyword evidence="4" id="KW-0611">Plant defense</keyword>